<dbReference type="AlphaFoldDB" id="A0A9N7LYW8"/>
<feature type="domain" description="DUF732" evidence="2">
    <location>
        <begin position="32"/>
        <end position="103"/>
    </location>
</feature>
<evidence type="ECO:0000313" key="4">
    <source>
        <dbReference type="Proteomes" id="UP001058626"/>
    </source>
</evidence>
<feature type="chain" id="PRO_5040121296" description="DUF732 domain-containing protein" evidence="1">
    <location>
        <begin position="19"/>
        <end position="124"/>
    </location>
</feature>
<dbReference type="Pfam" id="PF05305">
    <property type="entry name" value="DUF732"/>
    <property type="match status" value="1"/>
</dbReference>
<dbReference type="Proteomes" id="UP001058626">
    <property type="component" value="Plasmid pMUM005"/>
</dbReference>
<dbReference type="EMBL" id="AP026368">
    <property type="protein sequence ID" value="BDN85432.1"/>
    <property type="molecule type" value="Genomic_DNA"/>
</dbReference>
<evidence type="ECO:0000256" key="1">
    <source>
        <dbReference type="SAM" id="SignalP"/>
    </source>
</evidence>
<gene>
    <name evidence="3" type="ORF">NJB1907Z4_P0840</name>
</gene>
<keyword evidence="1" id="KW-0732">Signal</keyword>
<keyword evidence="3" id="KW-0614">Plasmid</keyword>
<dbReference type="RefSeq" id="WP_165601452.1">
    <property type="nucleotide sequence ID" value="NZ_AP026368.1"/>
</dbReference>
<accession>A0A9N7LYW8</accession>
<dbReference type="InterPro" id="IPR007969">
    <property type="entry name" value="DUF732"/>
</dbReference>
<protein>
    <recommendedName>
        <fullName evidence="2">DUF732 domain-containing protein</fullName>
    </recommendedName>
</protein>
<proteinExistence type="predicted"/>
<feature type="signal peptide" evidence="1">
    <location>
        <begin position="1"/>
        <end position="18"/>
    </location>
</feature>
<sequence>MKSYAAALAAVLSGLALAAPARADPSSINNEITFLKALSDKGIEFRETEDRATMIDRGYQFCRVLAAGYSYPDAVRAVARLSDASISAENKFASTAVDFFCPEHRYQVLVGQPEFPPEARISPG</sequence>
<organism evidence="3 4">
    <name type="scientific">Mycobacterium pseudoshottsii</name>
    <dbReference type="NCBI Taxonomy" id="265949"/>
    <lineage>
        <taxon>Bacteria</taxon>
        <taxon>Bacillati</taxon>
        <taxon>Actinomycetota</taxon>
        <taxon>Actinomycetes</taxon>
        <taxon>Mycobacteriales</taxon>
        <taxon>Mycobacteriaceae</taxon>
        <taxon>Mycobacterium</taxon>
        <taxon>Mycobacterium ulcerans group</taxon>
    </lineage>
</organism>
<keyword evidence="4" id="KW-1185">Reference proteome</keyword>
<reference evidence="3" key="1">
    <citation type="submission" date="2022-06" db="EMBL/GenBank/DDBJ databases">
        <title>Complete genome sequence of Mycobacterium pseudoshottsii NJB1907-Z4.</title>
        <authorList>
            <person name="Komine T."/>
            <person name="Fukano H."/>
            <person name="Wada S."/>
        </authorList>
    </citation>
    <scope>NUCLEOTIDE SEQUENCE</scope>
    <source>
        <strain evidence="3">NJB1907-Z4</strain>
        <plasmid evidence="3">pMUM005</plasmid>
    </source>
</reference>
<evidence type="ECO:0000313" key="3">
    <source>
        <dbReference type="EMBL" id="BDN85432.1"/>
    </source>
</evidence>
<evidence type="ECO:0000259" key="2">
    <source>
        <dbReference type="Pfam" id="PF05305"/>
    </source>
</evidence>
<name>A0A9N7LYW8_9MYCO</name>
<geneLocation type="plasmid" evidence="3 4">
    <name>pMUM005</name>
</geneLocation>